<dbReference type="Proteomes" id="UP001054857">
    <property type="component" value="Unassembled WGS sequence"/>
</dbReference>
<name>A0AAD3HL07_9CHLO</name>
<proteinExistence type="predicted"/>
<dbReference type="EMBL" id="BMAR01000008">
    <property type="protein sequence ID" value="GFR44481.1"/>
    <property type="molecule type" value="Genomic_DNA"/>
</dbReference>
<organism evidence="3 4">
    <name type="scientific">Astrephomene gubernaculifera</name>
    <dbReference type="NCBI Taxonomy" id="47775"/>
    <lineage>
        <taxon>Eukaryota</taxon>
        <taxon>Viridiplantae</taxon>
        <taxon>Chlorophyta</taxon>
        <taxon>core chlorophytes</taxon>
        <taxon>Chlorophyceae</taxon>
        <taxon>CS clade</taxon>
        <taxon>Chlamydomonadales</taxon>
        <taxon>Astrephomenaceae</taxon>
        <taxon>Astrephomene</taxon>
    </lineage>
</organism>
<sequence>TTWRRPQAALAAGAPAAVMARGAALLAEAAGDTGAAAGGGGGGVSSSPISLALARAVTVRPAAAPAADSAAVLPLRDVRTAGFLTDAGLAMGRSFRVGWGPGGRLVVPGAAEATSATEICITRVRVEGEGAAYGELAYGAGGGGGSGSEEAEGLEALRDRLRAALEVQLAASRPQQQQAGDDDDAVGNSSIGSGDDGPAVHVPYWRLCIDARELAVLVDRQVRVCEQQLQQLLGGGSGGDAASAGGRGGGGADVDADHPEVVRLRHEMDTWRLVEVLFARIDGEVPEGDEEAAAAAVAAIEGGADAAGGSGSARGADMMVLSTTPPSTPLPQAAAAVTPAPSDYDMAGGSGEAAVAGAADSAAAPDAAEPRTLLAAMQRRAQLSMWLQRQARRRVEADLQTAGSPAAVVLHLLAAHQLAAAMGAAAAAGDARLAMLIARAGSRSSARSQLAAQLTVWQRSGFSEHMAAERLAAYHLLAGQVLEPQRLLALDWRRLLGLHLWYGTHNTSSPMTAVQQYLVDRHMEPAAVPHPAPYHVEGLQPSATGAAASSAASAVGATDVQWELLQLWA</sequence>
<evidence type="ECO:0000313" key="4">
    <source>
        <dbReference type="Proteomes" id="UP001054857"/>
    </source>
</evidence>
<feature type="region of interest" description="Disordered" evidence="1">
    <location>
        <begin position="171"/>
        <end position="194"/>
    </location>
</feature>
<evidence type="ECO:0000313" key="3">
    <source>
        <dbReference type="EMBL" id="GFR44481.1"/>
    </source>
</evidence>
<accession>A0AAD3HL07</accession>
<evidence type="ECO:0000259" key="2">
    <source>
        <dbReference type="Pfam" id="PF12110"/>
    </source>
</evidence>
<feature type="non-terminal residue" evidence="3">
    <location>
        <position position="1"/>
    </location>
</feature>
<reference evidence="3 4" key="1">
    <citation type="journal article" date="2021" name="Sci. Rep.">
        <title>Genome sequencing of the multicellular alga Astrephomene provides insights into convergent evolution of germ-soma differentiation.</title>
        <authorList>
            <person name="Yamashita S."/>
            <person name="Yamamoto K."/>
            <person name="Matsuzaki R."/>
            <person name="Suzuki S."/>
            <person name="Yamaguchi H."/>
            <person name="Hirooka S."/>
            <person name="Minakuchi Y."/>
            <person name="Miyagishima S."/>
            <person name="Kawachi M."/>
            <person name="Toyoda A."/>
            <person name="Nozaki H."/>
        </authorList>
    </citation>
    <scope>NUCLEOTIDE SEQUENCE [LARGE SCALE GENOMIC DNA]</scope>
    <source>
        <strain evidence="3 4">NIES-4017</strain>
    </source>
</reference>
<dbReference type="Gene3D" id="1.25.40.690">
    <property type="match status" value="1"/>
</dbReference>
<protein>
    <recommendedName>
        <fullName evidence="2">Nuclear pore complex protein NUP96 C-terminal domain-containing protein</fullName>
    </recommendedName>
</protein>
<feature type="region of interest" description="Disordered" evidence="1">
    <location>
        <begin position="233"/>
        <end position="254"/>
    </location>
</feature>
<feature type="non-terminal residue" evidence="3">
    <location>
        <position position="569"/>
    </location>
</feature>
<dbReference type="InterPro" id="IPR021967">
    <property type="entry name" value="Nup98_C"/>
</dbReference>
<gene>
    <name evidence="3" type="ORF">Agub_g5744</name>
</gene>
<feature type="compositionally biased region" description="Gly residues" evidence="1">
    <location>
        <begin position="233"/>
        <end position="252"/>
    </location>
</feature>
<keyword evidence="4" id="KW-1185">Reference proteome</keyword>
<feature type="domain" description="Nuclear pore complex protein NUP96 C-terminal" evidence="2">
    <location>
        <begin position="409"/>
        <end position="568"/>
    </location>
</feature>
<comment type="caution">
    <text evidence="3">The sequence shown here is derived from an EMBL/GenBank/DDBJ whole genome shotgun (WGS) entry which is preliminary data.</text>
</comment>
<dbReference type="AlphaFoldDB" id="A0AAD3HL07"/>
<evidence type="ECO:0000256" key="1">
    <source>
        <dbReference type="SAM" id="MobiDB-lite"/>
    </source>
</evidence>
<dbReference type="Pfam" id="PF12110">
    <property type="entry name" value="Nup96"/>
    <property type="match status" value="1"/>
</dbReference>